<proteinExistence type="predicted"/>
<dbReference type="EMBL" id="JABWSX010000001">
    <property type="protein sequence ID" value="NVL08678.1"/>
    <property type="molecule type" value="Genomic_DNA"/>
</dbReference>
<gene>
    <name evidence="1" type="ORF">HU230_23535</name>
</gene>
<dbReference type="RefSeq" id="WP_176532160.1">
    <property type="nucleotide sequence ID" value="NZ_CP088022.1"/>
</dbReference>
<comment type="caution">
    <text evidence="1">The sequence shown here is derived from an EMBL/GenBank/DDBJ whole genome shotgun (WGS) entry which is preliminary data.</text>
</comment>
<dbReference type="InterPro" id="IPR056912">
    <property type="entry name" value="Phage_JBD30_tail_term-like"/>
</dbReference>
<evidence type="ECO:0000313" key="1">
    <source>
        <dbReference type="EMBL" id="NVL08678.1"/>
    </source>
</evidence>
<reference evidence="1" key="1">
    <citation type="submission" date="2020-06" db="EMBL/GenBank/DDBJ databases">
        <title>Whole Genome Sequence of Bradyrhizobium sp. Strain 66S1MB.</title>
        <authorList>
            <person name="Bromfield E."/>
            <person name="Cloutier S."/>
        </authorList>
    </citation>
    <scope>NUCLEOTIDE SEQUENCE</scope>
    <source>
        <strain evidence="1">66S1MB</strain>
    </source>
</reference>
<organism evidence="1">
    <name type="scientific">Bradyrhizobium quebecense</name>
    <dbReference type="NCBI Taxonomy" id="2748629"/>
    <lineage>
        <taxon>Bacteria</taxon>
        <taxon>Pseudomonadati</taxon>
        <taxon>Pseudomonadota</taxon>
        <taxon>Alphaproteobacteria</taxon>
        <taxon>Hyphomicrobiales</taxon>
        <taxon>Nitrobacteraceae</taxon>
        <taxon>Bradyrhizobium</taxon>
    </lineage>
</organism>
<dbReference type="Pfam" id="PF23840">
    <property type="entry name" value="Phage_tail_terminator"/>
    <property type="match status" value="1"/>
</dbReference>
<dbReference type="AlphaFoldDB" id="A0A973WPD9"/>
<protein>
    <submittedName>
        <fullName evidence="1">Uncharacterized protein</fullName>
    </submittedName>
</protein>
<sequence>MTTLVDLVAKRIAARVPTLAGAIEYIAELAALVEAGALPQRDLAAFVVPLGFDDRGGSSAANAYTQTLADMVGVVICIKARGDVKAKSAVPKVDEIVNEIVDAVAGWTPNQSVGVFRVLRGRLIPGASGLIVYQLDFELLDQLRIVT</sequence>
<name>A0A973WPD9_9BRAD</name>
<accession>A0A973WPD9</accession>